<dbReference type="SUPFAM" id="SSF56112">
    <property type="entry name" value="Protein kinase-like (PK-like)"/>
    <property type="match status" value="1"/>
</dbReference>
<dbReference type="Gene3D" id="3.30.200.20">
    <property type="entry name" value="Phosphorylase Kinase, domain 1"/>
    <property type="match status" value="1"/>
</dbReference>
<protein>
    <submittedName>
        <fullName evidence="2">Putative aminoglycoside phosphotransferase</fullName>
    </submittedName>
</protein>
<dbReference type="STRING" id="882083.SacmaDRAFT_4230"/>
<evidence type="ECO:0000313" key="2">
    <source>
        <dbReference type="EMBL" id="EHR52422.1"/>
    </source>
</evidence>
<dbReference type="PANTHER" id="PTHR21310">
    <property type="entry name" value="AMINOGLYCOSIDE PHOSPHOTRANSFERASE-RELATED-RELATED"/>
    <property type="match status" value="1"/>
</dbReference>
<name>H5X6Z2_9PSEU</name>
<evidence type="ECO:0000259" key="1">
    <source>
        <dbReference type="Pfam" id="PF01636"/>
    </source>
</evidence>
<organism evidence="2 3">
    <name type="scientific">Saccharomonospora marina XMU15</name>
    <dbReference type="NCBI Taxonomy" id="882083"/>
    <lineage>
        <taxon>Bacteria</taxon>
        <taxon>Bacillati</taxon>
        <taxon>Actinomycetota</taxon>
        <taxon>Actinomycetes</taxon>
        <taxon>Pseudonocardiales</taxon>
        <taxon>Pseudonocardiaceae</taxon>
        <taxon>Saccharomonospora</taxon>
    </lineage>
</organism>
<dbReference type="CDD" id="cd05155">
    <property type="entry name" value="APH_ChoK_like_1"/>
    <property type="match status" value="1"/>
</dbReference>
<dbReference type="Proteomes" id="UP000004926">
    <property type="component" value="Chromosome"/>
</dbReference>
<keyword evidence="2" id="KW-0808">Transferase</keyword>
<accession>H5X6Z2</accession>
<dbReference type="RefSeq" id="WP_009155800.1">
    <property type="nucleotide sequence ID" value="NZ_CM001439.1"/>
</dbReference>
<sequence>MRKSDITPELVRKLIADQFPQWAALPVRLVEKDGWDNTTLRLGDDKSVRLPSADAYSVQVEKEHRWLPVLAPQLPLAIPRPLAKGQPGPDFPRPWSVYEWLPGEPVTDLGADGLVALGTDLARFLVALRAADAAGGPEPGAHNFHRGGDLAIYDEETRTAIQKLGDLIDAPTAIDAWDAARRTTWDGPPVWFHGDVAPGNLLVQHHRLTAVIDFGCSGVGDPACDLAMAWTFFGGESRAAFGDAVGLDDGTWARGRGWALWKAAITAVAALRGGSESLSEAGLQFGWRQPALEVVADVLAEQRANG</sequence>
<gene>
    <name evidence="2" type="ORF">SacmaDRAFT_4230</name>
</gene>
<dbReference type="AlphaFoldDB" id="H5X6Z2"/>
<reference evidence="2 3" key="1">
    <citation type="journal article" date="2012" name="Stand. Genomic Sci.">
        <title>Genome sequence of the ocean sediment bacterium Saccharomonospora marina type strain (XMU15(T)).</title>
        <authorList>
            <person name="Klenk H.P."/>
            <person name="Lu M."/>
            <person name="Lucas S."/>
            <person name="Lapidus A."/>
            <person name="Copeland A."/>
            <person name="Pitluck S."/>
            <person name="Goodwin L.A."/>
            <person name="Han C."/>
            <person name="Tapia R."/>
            <person name="Brambilla E.M."/>
            <person name="Potter G."/>
            <person name="Land M."/>
            <person name="Ivanova N."/>
            <person name="Rohde M."/>
            <person name="Goker M."/>
            <person name="Detter J.C."/>
            <person name="Li W.J."/>
            <person name="Kyrpides N.C."/>
            <person name="Woyke T."/>
        </authorList>
    </citation>
    <scope>NUCLEOTIDE SEQUENCE [LARGE SCALE GENOMIC DNA]</scope>
    <source>
        <strain evidence="2 3">XMU15</strain>
    </source>
</reference>
<dbReference type="PANTHER" id="PTHR21310:SF42">
    <property type="entry name" value="BIFUNCTIONAL AAC_APH"/>
    <property type="match status" value="1"/>
</dbReference>
<dbReference type="InterPro" id="IPR051678">
    <property type="entry name" value="AGP_Transferase"/>
</dbReference>
<dbReference type="HOGENOM" id="CLU_074977_0_0_11"/>
<dbReference type="eggNOG" id="COG3173">
    <property type="taxonomic scope" value="Bacteria"/>
</dbReference>
<dbReference type="InterPro" id="IPR002575">
    <property type="entry name" value="Aminoglycoside_PTrfase"/>
</dbReference>
<dbReference type="Gene3D" id="3.90.1200.10">
    <property type="match status" value="1"/>
</dbReference>
<keyword evidence="3" id="KW-1185">Reference proteome</keyword>
<dbReference type="Pfam" id="PF01636">
    <property type="entry name" value="APH"/>
    <property type="match status" value="1"/>
</dbReference>
<evidence type="ECO:0000313" key="3">
    <source>
        <dbReference type="Proteomes" id="UP000004926"/>
    </source>
</evidence>
<dbReference type="InterPro" id="IPR011009">
    <property type="entry name" value="Kinase-like_dom_sf"/>
</dbReference>
<feature type="domain" description="Aminoglycoside phosphotransferase" evidence="1">
    <location>
        <begin position="33"/>
        <end position="258"/>
    </location>
</feature>
<dbReference type="EMBL" id="CM001439">
    <property type="protein sequence ID" value="EHR52422.1"/>
    <property type="molecule type" value="Genomic_DNA"/>
</dbReference>
<dbReference type="GO" id="GO:0016740">
    <property type="term" value="F:transferase activity"/>
    <property type="evidence" value="ECO:0007669"/>
    <property type="project" value="UniProtKB-KW"/>
</dbReference>
<dbReference type="OrthoDB" id="9797603at2"/>
<proteinExistence type="predicted"/>